<dbReference type="GO" id="GO:0102521">
    <property type="term" value="F:tRNA-4-demethylwyosine synthase activity"/>
    <property type="evidence" value="ECO:0007669"/>
    <property type="project" value="UniProtKB-EC"/>
</dbReference>
<comment type="cofactor">
    <cofactor evidence="1">
        <name>[4Fe-4S] cluster</name>
        <dbReference type="ChEBI" id="CHEBI:49883"/>
    </cofactor>
</comment>
<dbReference type="EMBL" id="JAACVF010000127">
    <property type="protein sequence ID" value="NCN65354.1"/>
    <property type="molecule type" value="Genomic_DNA"/>
</dbReference>
<dbReference type="Pfam" id="PF08608">
    <property type="entry name" value="Wyosine_form"/>
    <property type="match status" value="1"/>
</dbReference>
<comment type="catalytic activity">
    <reaction evidence="9">
        <text>N(1)-methylguanosine(37) in tRNA(Phe) + pyruvate + S-adenosyl-L-methionine = 4-demethylwyosine(37) in tRNA(Phe) + 5'-deoxyadenosine + L-methionine + CO2 + H2O</text>
        <dbReference type="Rhea" id="RHEA:36347"/>
        <dbReference type="Rhea" id="RHEA-COMP:10164"/>
        <dbReference type="Rhea" id="RHEA-COMP:10165"/>
        <dbReference type="ChEBI" id="CHEBI:15361"/>
        <dbReference type="ChEBI" id="CHEBI:15377"/>
        <dbReference type="ChEBI" id="CHEBI:16526"/>
        <dbReference type="ChEBI" id="CHEBI:17319"/>
        <dbReference type="ChEBI" id="CHEBI:57844"/>
        <dbReference type="ChEBI" id="CHEBI:59789"/>
        <dbReference type="ChEBI" id="CHEBI:64315"/>
        <dbReference type="ChEBI" id="CHEBI:73542"/>
        <dbReference type="EC" id="4.1.3.44"/>
    </reaction>
</comment>
<dbReference type="GO" id="GO:0046872">
    <property type="term" value="F:metal ion binding"/>
    <property type="evidence" value="ECO:0007669"/>
    <property type="project" value="UniProtKB-KW"/>
</dbReference>
<sequence length="324" mass="37942">MTNENENFISSLRSHIPKVNFEITKEQQNLLAKHQYRIIGRNAGVKICLWTKRSLVDKGICYKEKFYGIKSHRCLQMSPSLMNCTYSCTFCWRLHELYPKISDDIFDEPEETVEKSILTQRVLLSGFKGNKNINMKKFEESQNPNQVAISLVGEPLLYSKIYDLIEEYKKRNFTTFVVSNGSVPEKIAEIRPTQLYISMNAPDEETFKKICRPLIKDAWKMYNETLEIFSKRTDIKRVIRLTMIKDFNTHNIEGYAKLIEKAEPDFIECKSFMFVGGSRHEEGLSLDKMLTMKEILEFSEGLQKRTGYKIKDYKEESRVALLTR</sequence>
<keyword evidence="3" id="KW-0949">S-adenosyl-L-methionine</keyword>
<keyword evidence="6" id="KW-0408">Iron</keyword>
<name>A0A8J8CJS5_9ARCH</name>
<evidence type="ECO:0000259" key="10">
    <source>
        <dbReference type="PROSITE" id="PS51918"/>
    </source>
</evidence>
<evidence type="ECO:0000256" key="3">
    <source>
        <dbReference type="ARBA" id="ARBA00022691"/>
    </source>
</evidence>
<dbReference type="Gene3D" id="3.20.20.70">
    <property type="entry name" value="Aldolase class I"/>
    <property type="match status" value="1"/>
</dbReference>
<evidence type="ECO:0000256" key="6">
    <source>
        <dbReference type="ARBA" id="ARBA00023004"/>
    </source>
</evidence>
<evidence type="ECO:0000256" key="7">
    <source>
        <dbReference type="ARBA" id="ARBA00023014"/>
    </source>
</evidence>
<dbReference type="PANTHER" id="PTHR13930:SF0">
    <property type="entry name" value="S-ADENOSYL-L-METHIONINE-DEPENDENT TRNA 4-DEMETHYLWYOSINE SYNTHASE TYW1-RELATED"/>
    <property type="match status" value="1"/>
</dbReference>
<evidence type="ECO:0000256" key="9">
    <source>
        <dbReference type="ARBA" id="ARBA00049466"/>
    </source>
</evidence>
<dbReference type="PANTHER" id="PTHR13930">
    <property type="entry name" value="S-ADENOSYL-L-METHIONINE-DEPENDENT TRNA 4-DEMETHYLWYOSINE SYNTHASE"/>
    <property type="match status" value="1"/>
</dbReference>
<dbReference type="Proteomes" id="UP000738826">
    <property type="component" value="Unassembled WGS sequence"/>
</dbReference>
<dbReference type="SFLD" id="SFLDG01071">
    <property type="entry name" value="tRNA_wybutosine-synthesizing"/>
    <property type="match status" value="1"/>
</dbReference>
<dbReference type="InterPro" id="IPR007197">
    <property type="entry name" value="rSAM"/>
</dbReference>
<keyword evidence="8" id="KW-0456">Lyase</keyword>
<dbReference type="PROSITE" id="PS51918">
    <property type="entry name" value="RADICAL_SAM"/>
    <property type="match status" value="1"/>
</dbReference>
<dbReference type="InterPro" id="IPR013917">
    <property type="entry name" value="tRNA_wybutosine-synth"/>
</dbReference>
<comment type="caution">
    <text evidence="11">The sequence shown here is derived from an EMBL/GenBank/DDBJ whole genome shotgun (WGS) entry which is preliminary data.</text>
</comment>
<keyword evidence="5" id="KW-0479">Metal-binding</keyword>
<evidence type="ECO:0000256" key="8">
    <source>
        <dbReference type="ARBA" id="ARBA00023239"/>
    </source>
</evidence>
<dbReference type="Proteomes" id="UP000768163">
    <property type="component" value="Unassembled WGS sequence"/>
</dbReference>
<gene>
    <name evidence="12" type="ORF">GW779_00110</name>
    <name evidence="11" type="ORF">GW910_04770</name>
</gene>
<proteinExistence type="predicted"/>
<dbReference type="GO" id="GO:0051539">
    <property type="term" value="F:4 iron, 4 sulfur cluster binding"/>
    <property type="evidence" value="ECO:0007669"/>
    <property type="project" value="UniProtKB-KW"/>
</dbReference>
<reference evidence="11" key="1">
    <citation type="submission" date="2019-11" db="EMBL/GenBank/DDBJ databases">
        <title>Lipid analysis of CO2-rich subsurface aquifers suggests an autotrophy-based deep biosphere with lysolipids enriched in CPR bacteria.</title>
        <authorList>
            <person name="Probst A.J."/>
            <person name="Elling F.J."/>
            <person name="Castelle C.J."/>
            <person name="Zhu Q."/>
            <person name="Elvert M."/>
            <person name="Birarda G."/>
            <person name="Holman H.-Y."/>
            <person name="Lane K.R."/>
            <person name="Ladd B."/>
            <person name="Ryan M.C."/>
            <person name="Woyke T."/>
            <person name="Hinrichs K.-U."/>
            <person name="Banfield J.F."/>
        </authorList>
    </citation>
    <scope>NUCLEOTIDE SEQUENCE</scope>
    <source>
        <strain evidence="11">CG_2015-01_33_1645</strain>
        <strain evidence="12">CG_2015-04_33_537</strain>
    </source>
</reference>
<dbReference type="InterPro" id="IPR058240">
    <property type="entry name" value="rSAM_sf"/>
</dbReference>
<dbReference type="SFLD" id="SFLDS00029">
    <property type="entry name" value="Radical_SAM"/>
    <property type="match status" value="1"/>
</dbReference>
<keyword evidence="2" id="KW-0004">4Fe-4S</keyword>
<dbReference type="Pfam" id="PF04055">
    <property type="entry name" value="Radical_SAM"/>
    <property type="match status" value="1"/>
</dbReference>
<evidence type="ECO:0000256" key="2">
    <source>
        <dbReference type="ARBA" id="ARBA00022485"/>
    </source>
</evidence>
<dbReference type="CDD" id="cd01335">
    <property type="entry name" value="Radical_SAM"/>
    <property type="match status" value="1"/>
</dbReference>
<keyword evidence="7" id="KW-0411">Iron-sulfur</keyword>
<evidence type="ECO:0000256" key="5">
    <source>
        <dbReference type="ARBA" id="ARBA00022723"/>
    </source>
</evidence>
<dbReference type="InterPro" id="IPR013785">
    <property type="entry name" value="Aldolase_TIM"/>
</dbReference>
<feature type="domain" description="Radical SAM core" evidence="10">
    <location>
        <begin position="67"/>
        <end position="305"/>
    </location>
</feature>
<dbReference type="SFLD" id="SFLDF00284">
    <property type="entry name" value="tRNA_wybutosine-synthesizing"/>
    <property type="match status" value="1"/>
</dbReference>
<protein>
    <submittedName>
        <fullName evidence="11">4-demethylwyosine synthase TYW1</fullName>
    </submittedName>
</protein>
<dbReference type="NCBIfam" id="TIGR03972">
    <property type="entry name" value="rSAM_TYW1"/>
    <property type="match status" value="1"/>
</dbReference>
<accession>A0A8J8CJS5</accession>
<dbReference type="InterPro" id="IPR034556">
    <property type="entry name" value="tRNA_wybutosine-synthase"/>
</dbReference>
<dbReference type="EMBL" id="JAACQH010000001">
    <property type="protein sequence ID" value="NCS90817.1"/>
    <property type="molecule type" value="Genomic_DNA"/>
</dbReference>
<evidence type="ECO:0000256" key="4">
    <source>
        <dbReference type="ARBA" id="ARBA00022694"/>
    </source>
</evidence>
<dbReference type="AlphaFoldDB" id="A0A8J8CJS5"/>
<evidence type="ECO:0000313" key="12">
    <source>
        <dbReference type="EMBL" id="NCS90817.1"/>
    </source>
</evidence>
<evidence type="ECO:0000313" key="11">
    <source>
        <dbReference type="EMBL" id="NCN65354.1"/>
    </source>
</evidence>
<dbReference type="SUPFAM" id="SSF102114">
    <property type="entry name" value="Radical SAM enzymes"/>
    <property type="match status" value="1"/>
</dbReference>
<evidence type="ECO:0000313" key="13">
    <source>
        <dbReference type="Proteomes" id="UP000768163"/>
    </source>
</evidence>
<dbReference type="GO" id="GO:0008033">
    <property type="term" value="P:tRNA processing"/>
    <property type="evidence" value="ECO:0007669"/>
    <property type="project" value="UniProtKB-KW"/>
</dbReference>
<evidence type="ECO:0000256" key="1">
    <source>
        <dbReference type="ARBA" id="ARBA00001966"/>
    </source>
</evidence>
<organism evidence="11 13">
    <name type="scientific">Candidatus Altarchaeum hamiconexum</name>
    <dbReference type="NCBI Taxonomy" id="1803513"/>
    <lineage>
        <taxon>Archaea</taxon>
        <taxon>Candidatus Altarchaeota</taxon>
        <taxon>Candidatus Altiarchaeia</taxon>
        <taxon>Candidatus Altarchaeales</taxon>
        <taxon>Candidatus Altarchaeaceae</taxon>
        <taxon>Candidatus Altarchaeum</taxon>
    </lineage>
</organism>
<dbReference type="InterPro" id="IPR023993">
    <property type="entry name" value="TYW1_archaea"/>
</dbReference>
<keyword evidence="4" id="KW-0819">tRNA processing</keyword>